<dbReference type="OMA" id="AFSRIEW"/>
<evidence type="ECO:0000313" key="4">
    <source>
        <dbReference type="RefSeq" id="XP_013383312.1"/>
    </source>
</evidence>
<evidence type="ECO:0000256" key="1">
    <source>
        <dbReference type="SAM" id="Coils"/>
    </source>
</evidence>
<dbReference type="AlphaFoldDB" id="A0A1S3HB97"/>
<keyword evidence="1" id="KW-0175">Coiled coil</keyword>
<organism evidence="3 4">
    <name type="scientific">Lingula anatina</name>
    <name type="common">Brachiopod</name>
    <name type="synonym">Lingula unguis</name>
    <dbReference type="NCBI Taxonomy" id="7574"/>
    <lineage>
        <taxon>Eukaryota</taxon>
        <taxon>Metazoa</taxon>
        <taxon>Spiralia</taxon>
        <taxon>Lophotrochozoa</taxon>
        <taxon>Brachiopoda</taxon>
        <taxon>Linguliformea</taxon>
        <taxon>Lingulata</taxon>
        <taxon>Lingulida</taxon>
        <taxon>Linguloidea</taxon>
        <taxon>Lingulidae</taxon>
        <taxon>Lingula</taxon>
    </lineage>
</organism>
<keyword evidence="3" id="KW-1185">Reference proteome</keyword>
<dbReference type="RefSeq" id="XP_013383312.1">
    <property type="nucleotide sequence ID" value="XM_013527858.1"/>
</dbReference>
<reference evidence="4" key="1">
    <citation type="submission" date="2025-08" db="UniProtKB">
        <authorList>
            <consortium name="RefSeq"/>
        </authorList>
    </citation>
    <scope>IDENTIFICATION</scope>
    <source>
        <tissue evidence="4">Gonads</tissue>
    </source>
</reference>
<sequence>MKLLALCVVLAMAQAARKPVTTKAPPTLESVVDQMNELKKTVEEMTGTIGTLSRQLMLQQLNMEERIRSEGDSGIKQIRVNSGGTKAYHAPSYVGSRFLSVHDHDNNYRTIGMGEFIAVLNGVEFRTRHNDYGLKMPHRTRTTFHAVEDVPYPEVPPAVLKKATVQEQITEMREWFKAWANQDYSKRDYRPYFKPTLCYLEGAWTTNSKSLDEPFSSDRHHIDASSWFDLQEKIRFTSYSGRKSSLENYAYLPTTVMNLLNGTIPQVAQWNYRIACHPLKRDLPLNRLRVVDDLAARMSYKRRIGVHSLSRAARFQINPRDSNTWSERTSSYGLLDQLMEEVPGKDNYAGNLTDDAFESTAYEYYAKDSKPINVAYYHRYFRTTDRDAMGTSSQHRGYADANIFMAMTTQPKIAPMTVKSCKKGVCKTYTQRWTYAVPLEVIYMTPLYRWNPYDIEFKGITGTRRARVVTYGGRNGGLEKDRAFNGTASRIYYQTPAEFFSGTTTEKDSADTSKGIVGVLDKNGVVRRVASSGTKIVLPEIEGIGRLRTRYPVMPIHAEGQATWKELAALKDLVMEQPRYLSMYNELPVGVSATMLANLNKTVASDMLLETSTPSGNEHTHTIRLSAEDIEELKQGKYMYVLTSESMGHSHSLRVKAYKRRNKWAYYFDECDGNGSKRCWDGHRNMLYVIEDQE</sequence>
<name>A0A1S3HB97_LINAN</name>
<feature type="coiled-coil region" evidence="1">
    <location>
        <begin position="28"/>
        <end position="55"/>
    </location>
</feature>
<feature type="signal peptide" evidence="2">
    <location>
        <begin position="1"/>
        <end position="15"/>
    </location>
</feature>
<feature type="chain" id="PRO_5013159317" evidence="2">
    <location>
        <begin position="16"/>
        <end position="694"/>
    </location>
</feature>
<proteinExistence type="predicted"/>
<gene>
    <name evidence="4" type="primary">LOC106153757</name>
</gene>
<dbReference type="GeneID" id="106153757"/>
<dbReference type="Proteomes" id="UP000085678">
    <property type="component" value="Unplaced"/>
</dbReference>
<accession>A0A1S3HB97</accession>
<protein>
    <submittedName>
        <fullName evidence="4">Uncharacterized protein LOC106153757</fullName>
    </submittedName>
</protein>
<dbReference type="KEGG" id="lak:106153757"/>
<keyword evidence="2" id="KW-0732">Signal</keyword>
<evidence type="ECO:0000313" key="3">
    <source>
        <dbReference type="Proteomes" id="UP000085678"/>
    </source>
</evidence>
<dbReference type="OrthoDB" id="6059742at2759"/>
<dbReference type="STRING" id="7574.A0A1S3HB97"/>
<dbReference type="InParanoid" id="A0A1S3HB97"/>
<evidence type="ECO:0000256" key="2">
    <source>
        <dbReference type="SAM" id="SignalP"/>
    </source>
</evidence>